<organism evidence="2 3">
    <name type="scientific">Candidatus Phocaeicola excrementipullorum</name>
    <dbReference type="NCBI Taxonomy" id="2838731"/>
    <lineage>
        <taxon>Bacteria</taxon>
        <taxon>Pseudomonadati</taxon>
        <taxon>Bacteroidota</taxon>
        <taxon>Bacteroidia</taxon>
        <taxon>Bacteroidales</taxon>
        <taxon>Bacteroidaceae</taxon>
        <taxon>Phocaeicola</taxon>
    </lineage>
</organism>
<name>A0A948TM14_9BACT</name>
<sequence length="219" mass="24130">MKNLAFVCCLLAVALEAVAGLPERERGDGLLVRVGAGAGFANQAGTGESAWYGPKQKGNCGFQYSVDVLNYCRSLGYGVTFRHYLHSRDIAGSVPDLLDEDVQVMYVAPQFSNIDKSLFFEGLTSNIDLGVGYAHYKSSGTVGRYAYDAPASGFGVNVNIGLAYQVNRHLSTRLSLSGEFYWFYNLHDGNDYSFESPFARRDKLKMVMIIPQLSVAYHF</sequence>
<reference evidence="2" key="1">
    <citation type="journal article" date="2021" name="PeerJ">
        <title>Extensive microbial diversity within the chicken gut microbiome revealed by metagenomics and culture.</title>
        <authorList>
            <person name="Gilroy R."/>
            <person name="Ravi A."/>
            <person name="Getino M."/>
            <person name="Pursley I."/>
            <person name="Horton D.L."/>
            <person name="Alikhan N.F."/>
            <person name="Baker D."/>
            <person name="Gharbi K."/>
            <person name="Hall N."/>
            <person name="Watson M."/>
            <person name="Adriaenssens E.M."/>
            <person name="Foster-Nyarko E."/>
            <person name="Jarju S."/>
            <person name="Secka A."/>
            <person name="Antonio M."/>
            <person name="Oren A."/>
            <person name="Chaudhuri R.R."/>
            <person name="La Ragione R."/>
            <person name="Hildebrand F."/>
            <person name="Pallen M.J."/>
        </authorList>
    </citation>
    <scope>NUCLEOTIDE SEQUENCE</scope>
    <source>
        <strain evidence="2">8470</strain>
    </source>
</reference>
<gene>
    <name evidence="2" type="ORF">H9928_04865</name>
</gene>
<dbReference type="AlphaFoldDB" id="A0A948TM14"/>
<reference evidence="2" key="2">
    <citation type="submission" date="2021-04" db="EMBL/GenBank/DDBJ databases">
        <authorList>
            <person name="Gilroy R."/>
        </authorList>
    </citation>
    <scope>NUCLEOTIDE SEQUENCE</scope>
    <source>
        <strain evidence="2">8470</strain>
    </source>
</reference>
<comment type="caution">
    <text evidence="2">The sequence shown here is derived from an EMBL/GenBank/DDBJ whole genome shotgun (WGS) entry which is preliminary data.</text>
</comment>
<dbReference type="EMBL" id="JAHLFJ010000046">
    <property type="protein sequence ID" value="MBU3855878.1"/>
    <property type="molecule type" value="Genomic_DNA"/>
</dbReference>
<proteinExistence type="predicted"/>
<evidence type="ECO:0000313" key="3">
    <source>
        <dbReference type="Proteomes" id="UP000784286"/>
    </source>
</evidence>
<protein>
    <recommendedName>
        <fullName evidence="4">Outer membrane protein beta-barrel domain-containing protein</fullName>
    </recommendedName>
</protein>
<evidence type="ECO:0000313" key="2">
    <source>
        <dbReference type="EMBL" id="MBU3855878.1"/>
    </source>
</evidence>
<feature type="signal peptide" evidence="1">
    <location>
        <begin position="1"/>
        <end position="19"/>
    </location>
</feature>
<accession>A0A948TM14</accession>
<evidence type="ECO:0008006" key="4">
    <source>
        <dbReference type="Google" id="ProtNLM"/>
    </source>
</evidence>
<feature type="chain" id="PRO_5037684069" description="Outer membrane protein beta-barrel domain-containing protein" evidence="1">
    <location>
        <begin position="20"/>
        <end position="219"/>
    </location>
</feature>
<keyword evidence="1" id="KW-0732">Signal</keyword>
<dbReference type="Proteomes" id="UP000784286">
    <property type="component" value="Unassembled WGS sequence"/>
</dbReference>
<evidence type="ECO:0000256" key="1">
    <source>
        <dbReference type="SAM" id="SignalP"/>
    </source>
</evidence>